<feature type="transmembrane region" description="Helical" evidence="1">
    <location>
        <begin position="335"/>
        <end position="357"/>
    </location>
</feature>
<protein>
    <submittedName>
        <fullName evidence="2">Uncharacterized protein</fullName>
    </submittedName>
</protein>
<feature type="transmembrane region" description="Helical" evidence="1">
    <location>
        <begin position="363"/>
        <end position="383"/>
    </location>
</feature>
<keyword evidence="1" id="KW-0472">Membrane</keyword>
<dbReference type="EMBL" id="DWWT01000075">
    <property type="protein sequence ID" value="HJC07198.1"/>
    <property type="molecule type" value="Genomic_DNA"/>
</dbReference>
<keyword evidence="1" id="KW-0812">Transmembrane</keyword>
<feature type="transmembrane region" description="Helical" evidence="1">
    <location>
        <begin position="262"/>
        <end position="280"/>
    </location>
</feature>
<feature type="transmembrane region" description="Helical" evidence="1">
    <location>
        <begin position="300"/>
        <end position="323"/>
    </location>
</feature>
<feature type="transmembrane region" description="Helical" evidence="1">
    <location>
        <begin position="136"/>
        <end position="154"/>
    </location>
</feature>
<evidence type="ECO:0000313" key="2">
    <source>
        <dbReference type="EMBL" id="HJC07198.1"/>
    </source>
</evidence>
<keyword evidence="1" id="KW-1133">Transmembrane helix</keyword>
<feature type="transmembrane region" description="Helical" evidence="1">
    <location>
        <begin position="160"/>
        <end position="180"/>
    </location>
</feature>
<evidence type="ECO:0000256" key="1">
    <source>
        <dbReference type="SAM" id="Phobius"/>
    </source>
</evidence>
<reference evidence="2" key="1">
    <citation type="journal article" date="2021" name="PeerJ">
        <title>Extensive microbial diversity within the chicken gut microbiome revealed by metagenomics and culture.</title>
        <authorList>
            <person name="Gilroy R."/>
            <person name="Ravi A."/>
            <person name="Getino M."/>
            <person name="Pursley I."/>
            <person name="Horton D.L."/>
            <person name="Alikhan N.F."/>
            <person name="Baker D."/>
            <person name="Gharbi K."/>
            <person name="Hall N."/>
            <person name="Watson M."/>
            <person name="Adriaenssens E.M."/>
            <person name="Foster-Nyarko E."/>
            <person name="Jarju S."/>
            <person name="Secka A."/>
            <person name="Antonio M."/>
            <person name="Oren A."/>
            <person name="Chaudhuri R.R."/>
            <person name="La Ragione R."/>
            <person name="Hildebrand F."/>
            <person name="Pallen M.J."/>
        </authorList>
    </citation>
    <scope>NUCLEOTIDE SEQUENCE</scope>
    <source>
        <strain evidence="2">CHK180-15479</strain>
    </source>
</reference>
<sequence length="631" mass="73077">MASKDTRKADETKNEKIRNRIGFSRMEKKYEWKDHVIFMGILLGLAFWVNRNVEIKGLYMDDLYLWSCFGEQSFFQYVFPIGSTRFRFLYYLAAWLEMAFVGSHVSWFVPINILINTMVAWTIYFMGRSLSRSKAVGFVCGAMYLVTRMAYYQIGQVLGLMETMALWMAIGILWCLYRYLNEEHREGLFYISCALYFGVCFVHERYMVLFPLLLLALAVKRCRNPKAWASAIGAFLVMQLIRFLAIGTVLPAGTGRTQVAETFSIGQAIVYAANQIGYIFGWNLGPEHLNGCPWFVTPFWVKGLVILGDVMVLLLALGFLLRIVREKEKAKRTGFFINTGLFVFFIGACIAASSVTIRVEMRWIYVSYTAALLFMAYMYGVLTEGVSPEFYLKRFWPWGALIAGYVLFMFPAELFYRSCFPTLYLWPEQSRYNSLAEVTREKYGEEVEGKTIYILGNTYEVSDFDAKTFFKVFQKDRMAELTQVVFIDSIQDMGLVDDNTLVLKEDPEHNAYVDITDTVKEIKVHVDYGYYDYDDWMDEHSEITVMSGDEGVIELEFVFPGILEGGEIISITRENGQQERIPLRTNVVEHEIQAEPWQLVHLKFDYNFYTQDAREQRSDSKLATLVHINVR</sequence>
<name>A0A9D2N329_9FIRM</name>
<feature type="transmembrane region" description="Helical" evidence="1">
    <location>
        <begin position="395"/>
        <end position="416"/>
    </location>
</feature>
<feature type="transmembrane region" description="Helical" evidence="1">
    <location>
        <begin position="228"/>
        <end position="250"/>
    </location>
</feature>
<evidence type="ECO:0000313" key="3">
    <source>
        <dbReference type="Proteomes" id="UP000823910"/>
    </source>
</evidence>
<feature type="transmembrane region" description="Helical" evidence="1">
    <location>
        <begin position="187"/>
        <end position="208"/>
    </location>
</feature>
<organism evidence="2 3">
    <name type="scientific">Candidatus Enterocloster excrementipullorum</name>
    <dbReference type="NCBI Taxonomy" id="2838559"/>
    <lineage>
        <taxon>Bacteria</taxon>
        <taxon>Bacillati</taxon>
        <taxon>Bacillota</taxon>
        <taxon>Clostridia</taxon>
        <taxon>Lachnospirales</taxon>
        <taxon>Lachnospiraceae</taxon>
        <taxon>Enterocloster</taxon>
    </lineage>
</organism>
<dbReference type="Proteomes" id="UP000823910">
    <property type="component" value="Unassembled WGS sequence"/>
</dbReference>
<feature type="transmembrane region" description="Helical" evidence="1">
    <location>
        <begin position="35"/>
        <end position="53"/>
    </location>
</feature>
<gene>
    <name evidence="2" type="ORF">H9704_13825</name>
</gene>
<proteinExistence type="predicted"/>
<comment type="caution">
    <text evidence="2">The sequence shown here is derived from an EMBL/GenBank/DDBJ whole genome shotgun (WGS) entry which is preliminary data.</text>
</comment>
<accession>A0A9D2N329</accession>
<reference evidence="2" key="2">
    <citation type="submission" date="2021-04" db="EMBL/GenBank/DDBJ databases">
        <authorList>
            <person name="Gilroy R."/>
        </authorList>
    </citation>
    <scope>NUCLEOTIDE SEQUENCE</scope>
    <source>
        <strain evidence="2">CHK180-15479</strain>
    </source>
</reference>
<dbReference type="AlphaFoldDB" id="A0A9D2N329"/>